<dbReference type="SUPFAM" id="SSF52540">
    <property type="entry name" value="P-loop containing nucleoside triphosphate hydrolases"/>
    <property type="match status" value="1"/>
</dbReference>
<reference evidence="6" key="1">
    <citation type="submission" date="2018-05" db="EMBL/GenBank/DDBJ databases">
        <authorList>
            <person name="Lanie J.A."/>
            <person name="Ng W.-L."/>
            <person name="Kazmierczak K.M."/>
            <person name="Andrzejewski T.M."/>
            <person name="Davidsen T.M."/>
            <person name="Wayne K.J."/>
            <person name="Tettelin H."/>
            <person name="Glass J.I."/>
            <person name="Rusch D."/>
            <person name="Podicherti R."/>
            <person name="Tsui H.-C.T."/>
            <person name="Winkler M.E."/>
        </authorList>
    </citation>
    <scope>NUCLEOTIDE SEQUENCE</scope>
</reference>
<dbReference type="InterPro" id="IPR010372">
    <property type="entry name" value="DNA_pol3_delta_N"/>
</dbReference>
<dbReference type="NCBIfam" id="TIGR01128">
    <property type="entry name" value="holA"/>
    <property type="match status" value="1"/>
</dbReference>
<evidence type="ECO:0000256" key="3">
    <source>
        <dbReference type="ARBA" id="ARBA00022705"/>
    </source>
</evidence>
<name>A0A382CRS8_9ZZZZ</name>
<dbReference type="GO" id="GO:0006261">
    <property type="term" value="P:DNA-templated DNA replication"/>
    <property type="evidence" value="ECO:0007669"/>
    <property type="project" value="TreeGrafter"/>
</dbReference>
<keyword evidence="2" id="KW-0548">Nucleotidyltransferase</keyword>
<gene>
    <name evidence="6" type="ORF">METZ01_LOCUS181720</name>
</gene>
<sequence length="194" mass="21564">MARRGASQSSGISFRQLTRSLRRGGVDPVYLVVGEEVFLRNKAIEMLRGAVCGEDESNLAFHRIDGKFGKMAEFLDTARSLPLFLQATDRPCQLVVIRSFEPGTAAESELLADYLDSPVNTTCLVFETPTLDSRRASGKLLSKRATKINCQRIDSTAEVRRWIENSVNARDFSMTPGAIDYLLEMVGLELQQLS</sequence>
<dbReference type="InterPro" id="IPR005790">
    <property type="entry name" value="DNA_polIII_delta"/>
</dbReference>
<dbReference type="AlphaFoldDB" id="A0A382CRS8"/>
<keyword evidence="1" id="KW-0808">Transferase</keyword>
<dbReference type="GO" id="GO:0003677">
    <property type="term" value="F:DNA binding"/>
    <property type="evidence" value="ECO:0007669"/>
    <property type="project" value="InterPro"/>
</dbReference>
<dbReference type="InterPro" id="IPR027417">
    <property type="entry name" value="P-loop_NTPase"/>
</dbReference>
<keyword evidence="3" id="KW-0235">DNA replication</keyword>
<dbReference type="GO" id="GO:0003887">
    <property type="term" value="F:DNA-directed DNA polymerase activity"/>
    <property type="evidence" value="ECO:0007669"/>
    <property type="project" value="UniProtKB-KW"/>
</dbReference>
<evidence type="ECO:0000256" key="2">
    <source>
        <dbReference type="ARBA" id="ARBA00022695"/>
    </source>
</evidence>
<proteinExistence type="predicted"/>
<dbReference type="EMBL" id="UINC01035833">
    <property type="protein sequence ID" value="SVB28866.1"/>
    <property type="molecule type" value="Genomic_DNA"/>
</dbReference>
<evidence type="ECO:0000256" key="1">
    <source>
        <dbReference type="ARBA" id="ARBA00022679"/>
    </source>
</evidence>
<feature type="non-terminal residue" evidence="6">
    <location>
        <position position="194"/>
    </location>
</feature>
<keyword evidence="4" id="KW-0239">DNA-directed DNA polymerase</keyword>
<accession>A0A382CRS8</accession>
<dbReference type="PANTHER" id="PTHR34388:SF1">
    <property type="entry name" value="DNA POLYMERASE III SUBUNIT DELTA"/>
    <property type="match status" value="1"/>
</dbReference>
<feature type="domain" description="DNA polymerase III delta N-terminal" evidence="5">
    <location>
        <begin position="30"/>
        <end position="151"/>
    </location>
</feature>
<dbReference type="GO" id="GO:0009360">
    <property type="term" value="C:DNA polymerase III complex"/>
    <property type="evidence" value="ECO:0007669"/>
    <property type="project" value="InterPro"/>
</dbReference>
<evidence type="ECO:0000313" key="6">
    <source>
        <dbReference type="EMBL" id="SVB28866.1"/>
    </source>
</evidence>
<dbReference type="PANTHER" id="PTHR34388">
    <property type="entry name" value="DNA POLYMERASE III SUBUNIT DELTA"/>
    <property type="match status" value="1"/>
</dbReference>
<evidence type="ECO:0000256" key="4">
    <source>
        <dbReference type="ARBA" id="ARBA00022932"/>
    </source>
</evidence>
<evidence type="ECO:0000259" key="5">
    <source>
        <dbReference type="Pfam" id="PF06144"/>
    </source>
</evidence>
<protein>
    <recommendedName>
        <fullName evidence="5">DNA polymerase III delta N-terminal domain-containing protein</fullName>
    </recommendedName>
</protein>
<dbReference type="Gene3D" id="3.40.50.300">
    <property type="entry name" value="P-loop containing nucleotide triphosphate hydrolases"/>
    <property type="match status" value="1"/>
</dbReference>
<dbReference type="Pfam" id="PF06144">
    <property type="entry name" value="DNA_pol3_delta"/>
    <property type="match status" value="1"/>
</dbReference>
<organism evidence="6">
    <name type="scientific">marine metagenome</name>
    <dbReference type="NCBI Taxonomy" id="408172"/>
    <lineage>
        <taxon>unclassified sequences</taxon>
        <taxon>metagenomes</taxon>
        <taxon>ecological metagenomes</taxon>
    </lineage>
</organism>